<dbReference type="OrthoDB" id="7055571at2"/>
<dbReference type="InterPro" id="IPR029063">
    <property type="entry name" value="SAM-dependent_MTases_sf"/>
</dbReference>
<evidence type="ECO:0000313" key="1">
    <source>
        <dbReference type="EMBL" id="RKN69834.1"/>
    </source>
</evidence>
<gene>
    <name evidence="1" type="ORF">D7231_22515</name>
</gene>
<dbReference type="SUPFAM" id="SSF53335">
    <property type="entry name" value="S-adenosyl-L-methionine-dependent methyltransferases"/>
    <property type="match status" value="1"/>
</dbReference>
<protein>
    <recommendedName>
        <fullName evidence="3">Class I SAM-dependent methyltransferase</fullName>
    </recommendedName>
</protein>
<sequence length="280" mass="30369">MTSGMTSFDKIYDQPDPRAYFTVLGPLEYQTPHHAQAVFRRMAETRRATAATEPLTVVDICCSYGINAALLNHDVTLDELYARYTSPRLAPLTTAELIAEDRAYFAARRRPGAARVVGIDVAAQAVSYARAVGLLDGGFAENLETAEPSGELLRQTRPARLITITGGTTFLSARTLKALTAGTDEPAWVASFVLRTASYAPISDALAAHGLHTEKYTARTFPQRHFSGAEEQAYAVAAVEAAGEDPRGKETEGYFHTTLYLSRPAEDAATQPLEELLANI</sequence>
<reference evidence="1 2" key="1">
    <citation type="journal article" date="2015" name="Antonie Van Leeuwenhoek">
        <title>Streptomyces klenkii sp. nov., isolated from deep marine sediment.</title>
        <authorList>
            <person name="Veyisoglu A."/>
            <person name="Sahin N."/>
        </authorList>
    </citation>
    <scope>NUCLEOTIDE SEQUENCE [LARGE SCALE GENOMIC DNA]</scope>
    <source>
        <strain evidence="1 2">KCTC 29202</strain>
    </source>
</reference>
<dbReference type="Proteomes" id="UP000270343">
    <property type="component" value="Unassembled WGS sequence"/>
</dbReference>
<accession>A0A3B0BB35</accession>
<dbReference type="RefSeq" id="WP_120757317.1">
    <property type="nucleotide sequence ID" value="NZ_RBAM01000009.1"/>
</dbReference>
<evidence type="ECO:0000313" key="2">
    <source>
        <dbReference type="Proteomes" id="UP000270343"/>
    </source>
</evidence>
<keyword evidence="2" id="KW-1185">Reference proteome</keyword>
<name>A0A3B0BB35_9ACTN</name>
<dbReference type="EMBL" id="RBAM01000009">
    <property type="protein sequence ID" value="RKN69834.1"/>
    <property type="molecule type" value="Genomic_DNA"/>
</dbReference>
<comment type="caution">
    <text evidence="1">The sequence shown here is derived from an EMBL/GenBank/DDBJ whole genome shotgun (WGS) entry which is preliminary data.</text>
</comment>
<evidence type="ECO:0008006" key="3">
    <source>
        <dbReference type="Google" id="ProtNLM"/>
    </source>
</evidence>
<proteinExistence type="predicted"/>
<dbReference type="AlphaFoldDB" id="A0A3B0BB35"/>
<organism evidence="1 2">
    <name type="scientific">Streptomyces klenkii</name>
    <dbReference type="NCBI Taxonomy" id="1420899"/>
    <lineage>
        <taxon>Bacteria</taxon>
        <taxon>Bacillati</taxon>
        <taxon>Actinomycetota</taxon>
        <taxon>Actinomycetes</taxon>
        <taxon>Kitasatosporales</taxon>
        <taxon>Streptomycetaceae</taxon>
        <taxon>Streptomyces</taxon>
    </lineage>
</organism>